<name>A0AAV1QX15_9ROSI</name>
<proteinExistence type="predicted"/>
<accession>A0AAV1QX15</accession>
<sequence>MESIYQCSKSGDSNQFREWMVAQRRQRRPSKPKNQETAQEYPITDFQRSLITKSKELTRKALHLARLLKPIPRLFANGGATAFNMYSDSGALPSAMHGKYLSVPLCTGRNKKTVTVTLLKSHGGLGIRQAKGANSDLIGKLGGEIDNGSNKLWDKIIGISEQIYIIRRLVRDYKEAFAPLLHYAEPGNTRLIYWHPPTGNSWKLNMDGSFLENPGRAIAEVLLEIILD</sequence>
<feature type="region of interest" description="Disordered" evidence="1">
    <location>
        <begin position="21"/>
        <end position="41"/>
    </location>
</feature>
<dbReference type="Proteomes" id="UP001314170">
    <property type="component" value="Unassembled WGS sequence"/>
</dbReference>
<dbReference type="AlphaFoldDB" id="A0AAV1QX15"/>
<keyword evidence="3" id="KW-1185">Reference proteome</keyword>
<protein>
    <submittedName>
        <fullName evidence="2">Uncharacterized protein</fullName>
    </submittedName>
</protein>
<evidence type="ECO:0000256" key="1">
    <source>
        <dbReference type="SAM" id="MobiDB-lite"/>
    </source>
</evidence>
<gene>
    <name evidence="2" type="ORF">DCAF_LOCUS3310</name>
</gene>
<evidence type="ECO:0000313" key="2">
    <source>
        <dbReference type="EMBL" id="CAK7325628.1"/>
    </source>
</evidence>
<comment type="caution">
    <text evidence="2">The sequence shown here is derived from an EMBL/GenBank/DDBJ whole genome shotgun (WGS) entry which is preliminary data.</text>
</comment>
<evidence type="ECO:0000313" key="3">
    <source>
        <dbReference type="Proteomes" id="UP001314170"/>
    </source>
</evidence>
<reference evidence="2 3" key="1">
    <citation type="submission" date="2024-01" db="EMBL/GenBank/DDBJ databases">
        <authorList>
            <person name="Waweru B."/>
        </authorList>
    </citation>
    <scope>NUCLEOTIDE SEQUENCE [LARGE SCALE GENOMIC DNA]</scope>
</reference>
<organism evidence="2 3">
    <name type="scientific">Dovyalis caffra</name>
    <dbReference type="NCBI Taxonomy" id="77055"/>
    <lineage>
        <taxon>Eukaryota</taxon>
        <taxon>Viridiplantae</taxon>
        <taxon>Streptophyta</taxon>
        <taxon>Embryophyta</taxon>
        <taxon>Tracheophyta</taxon>
        <taxon>Spermatophyta</taxon>
        <taxon>Magnoliopsida</taxon>
        <taxon>eudicotyledons</taxon>
        <taxon>Gunneridae</taxon>
        <taxon>Pentapetalae</taxon>
        <taxon>rosids</taxon>
        <taxon>fabids</taxon>
        <taxon>Malpighiales</taxon>
        <taxon>Salicaceae</taxon>
        <taxon>Flacourtieae</taxon>
        <taxon>Dovyalis</taxon>
    </lineage>
</organism>
<dbReference type="EMBL" id="CAWUPB010000850">
    <property type="protein sequence ID" value="CAK7325628.1"/>
    <property type="molecule type" value="Genomic_DNA"/>
</dbReference>